<organism evidence="1 2">
    <name type="scientific">Streptomyces anulatus</name>
    <name type="common">Streptomyces chrysomallus</name>
    <dbReference type="NCBI Taxonomy" id="1892"/>
    <lineage>
        <taxon>Bacteria</taxon>
        <taxon>Bacillati</taxon>
        <taxon>Actinomycetota</taxon>
        <taxon>Actinomycetes</taxon>
        <taxon>Kitasatosporales</taxon>
        <taxon>Streptomycetaceae</taxon>
        <taxon>Streptomyces</taxon>
    </lineage>
</organism>
<proteinExistence type="predicted"/>
<dbReference type="AlphaFoldDB" id="A0A7K3RFI4"/>
<dbReference type="Proteomes" id="UP000470951">
    <property type="component" value="Unassembled WGS sequence"/>
</dbReference>
<name>A0A7K3RFI4_STRAQ</name>
<protein>
    <recommendedName>
        <fullName evidence="3">Thioredoxin domain-containing protein</fullName>
    </recommendedName>
</protein>
<feature type="non-terminal residue" evidence="1">
    <location>
        <position position="1"/>
    </location>
</feature>
<comment type="caution">
    <text evidence="1">The sequence shown here is derived from an EMBL/GenBank/DDBJ whole genome shotgun (WGS) entry which is preliminary data.</text>
</comment>
<evidence type="ECO:0000313" key="2">
    <source>
        <dbReference type="Proteomes" id="UP000470951"/>
    </source>
</evidence>
<evidence type="ECO:0000313" key="1">
    <source>
        <dbReference type="EMBL" id="NEC00915.1"/>
    </source>
</evidence>
<gene>
    <name evidence="1" type="ORF">G3I58_23445</name>
</gene>
<accession>A0A7K3RFI4</accession>
<evidence type="ECO:0008006" key="3">
    <source>
        <dbReference type="Google" id="ProtNLM"/>
    </source>
</evidence>
<dbReference type="EMBL" id="JAAGMS010000258">
    <property type="protein sequence ID" value="NEC00915.1"/>
    <property type="molecule type" value="Genomic_DNA"/>
</dbReference>
<reference evidence="1 2" key="1">
    <citation type="submission" date="2020-01" db="EMBL/GenBank/DDBJ databases">
        <title>Insect and environment-associated Actinomycetes.</title>
        <authorList>
            <person name="Currrie C."/>
            <person name="Chevrette M."/>
            <person name="Carlson C."/>
            <person name="Stubbendieck R."/>
            <person name="Wendt-Pienkowski E."/>
        </authorList>
    </citation>
    <scope>NUCLEOTIDE SEQUENCE [LARGE SCALE GENOMIC DNA]</scope>
    <source>
        <strain evidence="1 2">SID7903</strain>
    </source>
</reference>
<sequence length="69" mass="6839">GGELHRTALLGRAPGAVVAAGEGPGAGAEFPLLVDRPQVGGEPTAYVCRHFVCDAPTTDAAELAVKLGG</sequence>